<dbReference type="AlphaFoldDB" id="A0A1I7WJA2"/>
<proteinExistence type="predicted"/>
<name>A0A1I7WJA2_HETBA</name>
<sequence length="201" mass="22481">MVQISYLTTVAPAHKIAHPSCPTRCTEGDFAVDVVGCPGSTHEYDCCTNPFFVTSNNFPQKILLVLLLLFSESSGGTHFSNLRISPFHEIVSKLFPFFVCDGFTSNYDFEASAFGVRGVPERCRSLTSKSTALKQHPHLVQSILICIFLLLKLVENTVFSGSSFSTYFVRLNLALNLDLRLFTNYKPNTTKMQESGNLFRF</sequence>
<organism evidence="1 2">
    <name type="scientific">Heterorhabditis bacteriophora</name>
    <name type="common">Entomopathogenic nematode worm</name>
    <dbReference type="NCBI Taxonomy" id="37862"/>
    <lineage>
        <taxon>Eukaryota</taxon>
        <taxon>Metazoa</taxon>
        <taxon>Ecdysozoa</taxon>
        <taxon>Nematoda</taxon>
        <taxon>Chromadorea</taxon>
        <taxon>Rhabditida</taxon>
        <taxon>Rhabditina</taxon>
        <taxon>Rhabditomorpha</taxon>
        <taxon>Strongyloidea</taxon>
        <taxon>Heterorhabditidae</taxon>
        <taxon>Heterorhabditis</taxon>
    </lineage>
</organism>
<evidence type="ECO:0000313" key="1">
    <source>
        <dbReference type="Proteomes" id="UP000095283"/>
    </source>
</evidence>
<evidence type="ECO:0000313" key="2">
    <source>
        <dbReference type="WBParaSite" id="Hba_05096"/>
    </source>
</evidence>
<accession>A0A1I7WJA2</accession>
<dbReference type="Proteomes" id="UP000095283">
    <property type="component" value="Unplaced"/>
</dbReference>
<protein>
    <submittedName>
        <fullName evidence="2">CFEM domain-containing protein</fullName>
    </submittedName>
</protein>
<keyword evidence="1" id="KW-1185">Reference proteome</keyword>
<reference evidence="2" key="1">
    <citation type="submission" date="2016-11" db="UniProtKB">
        <authorList>
            <consortium name="WormBaseParasite"/>
        </authorList>
    </citation>
    <scope>IDENTIFICATION</scope>
</reference>
<dbReference type="WBParaSite" id="Hba_05096">
    <property type="protein sequence ID" value="Hba_05096"/>
    <property type="gene ID" value="Hba_05096"/>
</dbReference>